<comment type="caution">
    <text evidence="1">The sequence shown here is derived from an EMBL/GenBank/DDBJ whole genome shotgun (WGS) entry which is preliminary data.</text>
</comment>
<dbReference type="Proteomes" id="UP001434883">
    <property type="component" value="Unassembled WGS sequence"/>
</dbReference>
<reference evidence="1 2" key="1">
    <citation type="submission" date="2021-06" db="EMBL/GenBank/DDBJ databases">
        <authorList>
            <person name="Palmer J.M."/>
        </authorList>
    </citation>
    <scope>NUCLEOTIDE SEQUENCE [LARGE SCALE GENOMIC DNA]</scope>
    <source>
        <strain evidence="1 2">XC_2019</strain>
        <tissue evidence="1">Muscle</tissue>
    </source>
</reference>
<organism evidence="1 2">
    <name type="scientific">Xenoophorus captivus</name>
    <dbReference type="NCBI Taxonomy" id="1517983"/>
    <lineage>
        <taxon>Eukaryota</taxon>
        <taxon>Metazoa</taxon>
        <taxon>Chordata</taxon>
        <taxon>Craniata</taxon>
        <taxon>Vertebrata</taxon>
        <taxon>Euteleostomi</taxon>
        <taxon>Actinopterygii</taxon>
        <taxon>Neopterygii</taxon>
        <taxon>Teleostei</taxon>
        <taxon>Neoteleostei</taxon>
        <taxon>Acanthomorphata</taxon>
        <taxon>Ovalentaria</taxon>
        <taxon>Atherinomorphae</taxon>
        <taxon>Cyprinodontiformes</taxon>
        <taxon>Goodeidae</taxon>
        <taxon>Xenoophorus</taxon>
    </lineage>
</organism>
<gene>
    <name evidence="1" type="ORF">XENOCAPTIV_018532</name>
</gene>
<accession>A0ABV0QVV0</accession>
<sequence>MHLLLYITLSNDGKLEKHFTLHYISMLASPLSEHVGMLMLAFASECCLFLSIYSESCRLFLLLRPLHHFSGFIPLSLHIFLKKPQNRSTPLHQSELCSNS</sequence>
<dbReference type="EMBL" id="JAHRIN010025597">
    <property type="protein sequence ID" value="MEQ2199967.1"/>
    <property type="molecule type" value="Genomic_DNA"/>
</dbReference>
<evidence type="ECO:0000313" key="2">
    <source>
        <dbReference type="Proteomes" id="UP001434883"/>
    </source>
</evidence>
<name>A0ABV0QVV0_9TELE</name>
<protein>
    <submittedName>
        <fullName evidence="1">Uncharacterized protein</fullName>
    </submittedName>
</protein>
<proteinExistence type="predicted"/>
<evidence type="ECO:0000313" key="1">
    <source>
        <dbReference type="EMBL" id="MEQ2199967.1"/>
    </source>
</evidence>
<keyword evidence="2" id="KW-1185">Reference proteome</keyword>